<name>A0ABQ2AZI9_9MICC</name>
<evidence type="ECO:0000313" key="3">
    <source>
        <dbReference type="EMBL" id="GGH99382.1"/>
    </source>
</evidence>
<evidence type="ECO:0000313" key="4">
    <source>
        <dbReference type="Proteomes" id="UP000643279"/>
    </source>
</evidence>
<comment type="caution">
    <text evidence="3">The sequence shown here is derived from an EMBL/GenBank/DDBJ whole genome shotgun (WGS) entry which is preliminary data.</text>
</comment>
<gene>
    <name evidence="3" type="ORF">GCM10007170_34090</name>
</gene>
<dbReference type="InterPro" id="IPR040851">
    <property type="entry name" value="ParB-like_C"/>
</dbReference>
<feature type="region of interest" description="Disordered" evidence="1">
    <location>
        <begin position="1"/>
        <end position="22"/>
    </location>
</feature>
<feature type="domain" description="ParB-like C-terminal" evidence="2">
    <location>
        <begin position="57"/>
        <end position="100"/>
    </location>
</feature>
<dbReference type="Pfam" id="PF18064">
    <property type="entry name" value="CB_ParB_C"/>
    <property type="match status" value="1"/>
</dbReference>
<dbReference type="Gene3D" id="6.10.180.30">
    <property type="match status" value="1"/>
</dbReference>
<sequence length="117" mass="12654">MSESTRNPIGPPPRRPAAAPAVQSLVKANRVAAAEAAPKPQPASASKQITFYMAADDLKRAKAAYTATSGQEMDRSWSDFISRAVLMEVARRERVYNDGENFPGGTQNLAPGRRIQP</sequence>
<reference evidence="4" key="1">
    <citation type="journal article" date="2019" name="Int. J. Syst. Evol. Microbiol.">
        <title>The Global Catalogue of Microorganisms (GCM) 10K type strain sequencing project: providing services to taxonomists for standard genome sequencing and annotation.</title>
        <authorList>
            <consortium name="The Broad Institute Genomics Platform"/>
            <consortium name="The Broad Institute Genome Sequencing Center for Infectious Disease"/>
            <person name="Wu L."/>
            <person name="Ma J."/>
        </authorList>
    </citation>
    <scope>NUCLEOTIDE SEQUENCE [LARGE SCALE GENOMIC DNA]</scope>
    <source>
        <strain evidence="4">CGMCC 1.12778</strain>
    </source>
</reference>
<accession>A0ABQ2AZI9</accession>
<organism evidence="3 4">
    <name type="scientific">Arthrobacter liuii</name>
    <dbReference type="NCBI Taxonomy" id="1476996"/>
    <lineage>
        <taxon>Bacteria</taxon>
        <taxon>Bacillati</taxon>
        <taxon>Actinomycetota</taxon>
        <taxon>Actinomycetes</taxon>
        <taxon>Micrococcales</taxon>
        <taxon>Micrococcaceae</taxon>
        <taxon>Arthrobacter</taxon>
    </lineage>
</organism>
<keyword evidence="4" id="KW-1185">Reference proteome</keyword>
<dbReference type="Proteomes" id="UP000643279">
    <property type="component" value="Unassembled WGS sequence"/>
</dbReference>
<proteinExistence type="predicted"/>
<feature type="region of interest" description="Disordered" evidence="1">
    <location>
        <begin position="97"/>
        <end position="117"/>
    </location>
</feature>
<dbReference type="RefSeq" id="WP_188572755.1">
    <property type="nucleotide sequence ID" value="NZ_BMFW01000021.1"/>
</dbReference>
<evidence type="ECO:0000259" key="2">
    <source>
        <dbReference type="Pfam" id="PF18064"/>
    </source>
</evidence>
<protein>
    <recommendedName>
        <fullName evidence="2">ParB-like C-terminal domain-containing protein</fullName>
    </recommendedName>
</protein>
<evidence type="ECO:0000256" key="1">
    <source>
        <dbReference type="SAM" id="MobiDB-lite"/>
    </source>
</evidence>
<dbReference type="EMBL" id="BMFW01000021">
    <property type="protein sequence ID" value="GGH99382.1"/>
    <property type="molecule type" value="Genomic_DNA"/>
</dbReference>